<feature type="domain" description="Immunity MXAN-0049 protein" evidence="1">
    <location>
        <begin position="46"/>
        <end position="192"/>
    </location>
</feature>
<dbReference type="Pfam" id="PF07791">
    <property type="entry name" value="Imm11"/>
    <property type="match status" value="1"/>
</dbReference>
<evidence type="ECO:0000259" key="1">
    <source>
        <dbReference type="Pfam" id="PF07791"/>
    </source>
</evidence>
<sequence length="202" mass="22856">MTLWIVDYVAGARGCPVVLKGELDRRWEWDAFAPTPPMGEIPSEYVLTTRHPVIDLDYWGINWLASERFLQICRDFGIGVHPVPVQIIQSGGTPTVKPYSYLRWSEWASVIDLEASSDEADKIYPSGEPAYHNHFQNISVLESVERFVVDETKVPAAAAFLCLDLGHELVCDDDFKRACEDARLLGMGFRPITEYTKGGFWD</sequence>
<proteinExistence type="predicted"/>
<dbReference type="RefSeq" id="WP_157079438.1">
    <property type="nucleotide sequence ID" value="NZ_JAADZU010000001.1"/>
</dbReference>
<dbReference type="InterPro" id="IPR012433">
    <property type="entry name" value="Imm11"/>
</dbReference>
<organism evidence="2 3">
    <name type="scientific">Gordonia desulfuricans</name>
    <dbReference type="NCBI Taxonomy" id="89051"/>
    <lineage>
        <taxon>Bacteria</taxon>
        <taxon>Bacillati</taxon>
        <taxon>Actinomycetota</taxon>
        <taxon>Actinomycetes</taxon>
        <taxon>Mycobacteriales</taxon>
        <taxon>Gordoniaceae</taxon>
        <taxon>Gordonia</taxon>
    </lineage>
</organism>
<gene>
    <name evidence="2" type="ORF">GYA93_00110</name>
</gene>
<name>A0A7K3LIW8_9ACTN</name>
<dbReference type="AlphaFoldDB" id="A0A7K3LIW8"/>
<evidence type="ECO:0000313" key="2">
    <source>
        <dbReference type="EMBL" id="NDK87991.1"/>
    </source>
</evidence>
<keyword evidence="3" id="KW-1185">Reference proteome</keyword>
<accession>A0A7K3LIW8</accession>
<dbReference type="Proteomes" id="UP000466307">
    <property type="component" value="Unassembled WGS sequence"/>
</dbReference>
<evidence type="ECO:0000313" key="3">
    <source>
        <dbReference type="Proteomes" id="UP000466307"/>
    </source>
</evidence>
<dbReference type="EMBL" id="JAADZU010000001">
    <property type="protein sequence ID" value="NDK87991.1"/>
    <property type="molecule type" value="Genomic_DNA"/>
</dbReference>
<reference evidence="2 3" key="1">
    <citation type="submission" date="2020-01" db="EMBL/GenBank/DDBJ databases">
        <title>Investigation of new actinobacteria for the biodesulphurisation of diesel fuel.</title>
        <authorList>
            <person name="Athi Narayanan S.M."/>
        </authorList>
    </citation>
    <scope>NUCLEOTIDE SEQUENCE [LARGE SCALE GENOMIC DNA]</scope>
    <source>
        <strain evidence="2 3">213E</strain>
    </source>
</reference>
<comment type="caution">
    <text evidence="2">The sequence shown here is derived from an EMBL/GenBank/DDBJ whole genome shotgun (WGS) entry which is preliminary data.</text>
</comment>
<protein>
    <recommendedName>
        <fullName evidence="1">Immunity MXAN-0049 protein domain-containing protein</fullName>
    </recommendedName>
</protein>